<dbReference type="RefSeq" id="WP_145234352.1">
    <property type="nucleotide sequence ID" value="NZ_CP036273.1"/>
</dbReference>
<protein>
    <recommendedName>
        <fullName evidence="3">DUF1501 domain-containing protein</fullName>
    </recommendedName>
</protein>
<sequence length="482" mass="51938">MSIDLTPTRRALLSRTAAGVGLFALADLLARDGLLAADGPPKPGENPHPSLAPKAPHFAPKAKAMISLFMHGGPSHVDLFDPKPELTRMSGKDYGGNVHYSFVNRASKTLFGSPWRFAPRGKCGTQVSELLPHTAGIVDDICVVRSMHTGFNGHEVSIRYFHGGIAGVTGRPTLGSWMVYGLGSEARNLPAYMVLSDPGGAPVDAANNWDCGFLPPLYQGTVLRPQEPRILNLNPPPDAAGAVQRQNLDLLASLNRRHLAARPGEADLEARIASYELAAAMQTAASEALDVSREPERVKALYGIDRPETREYGTRCLIARRLVERGVRFVQLFLGGQPWDNHNTIRTGLPAICKRTDQPAAALVTDLKQRGLLDTTLVHWGGEIGRLPVCEGELNAAAGRDHNGQGFTNWLAGGGVKAGMTYGATDEVGHKAAENVVTPNDFQATVLHLLGIDHERLVYHHGGRAQRLTDGRPARVVRDILA</sequence>
<organism evidence="1 2">
    <name type="scientific">Urbifossiella limnaea</name>
    <dbReference type="NCBI Taxonomy" id="2528023"/>
    <lineage>
        <taxon>Bacteria</taxon>
        <taxon>Pseudomonadati</taxon>
        <taxon>Planctomycetota</taxon>
        <taxon>Planctomycetia</taxon>
        <taxon>Gemmatales</taxon>
        <taxon>Gemmataceae</taxon>
        <taxon>Urbifossiella</taxon>
    </lineage>
</organism>
<dbReference type="AlphaFoldDB" id="A0A517XMT9"/>
<dbReference type="Pfam" id="PF07394">
    <property type="entry name" value="DUF1501"/>
    <property type="match status" value="1"/>
</dbReference>
<reference evidence="1 2" key="1">
    <citation type="submission" date="2019-02" db="EMBL/GenBank/DDBJ databases">
        <title>Deep-cultivation of Planctomycetes and their phenomic and genomic characterization uncovers novel biology.</title>
        <authorList>
            <person name="Wiegand S."/>
            <person name="Jogler M."/>
            <person name="Boedeker C."/>
            <person name="Pinto D."/>
            <person name="Vollmers J."/>
            <person name="Rivas-Marin E."/>
            <person name="Kohn T."/>
            <person name="Peeters S.H."/>
            <person name="Heuer A."/>
            <person name="Rast P."/>
            <person name="Oberbeckmann S."/>
            <person name="Bunk B."/>
            <person name="Jeske O."/>
            <person name="Meyerdierks A."/>
            <person name="Storesund J.E."/>
            <person name="Kallscheuer N."/>
            <person name="Luecker S."/>
            <person name="Lage O.M."/>
            <person name="Pohl T."/>
            <person name="Merkel B.J."/>
            <person name="Hornburger P."/>
            <person name="Mueller R.-W."/>
            <person name="Bruemmer F."/>
            <person name="Labrenz M."/>
            <person name="Spormann A.M."/>
            <person name="Op den Camp H."/>
            <person name="Overmann J."/>
            <person name="Amann R."/>
            <person name="Jetten M.S.M."/>
            <person name="Mascher T."/>
            <person name="Medema M.H."/>
            <person name="Devos D.P."/>
            <person name="Kaster A.-K."/>
            <person name="Ovreas L."/>
            <person name="Rohde M."/>
            <person name="Galperin M.Y."/>
            <person name="Jogler C."/>
        </authorList>
    </citation>
    <scope>NUCLEOTIDE SEQUENCE [LARGE SCALE GENOMIC DNA]</scope>
    <source>
        <strain evidence="1 2">ETA_A1</strain>
    </source>
</reference>
<evidence type="ECO:0000313" key="2">
    <source>
        <dbReference type="Proteomes" id="UP000319576"/>
    </source>
</evidence>
<dbReference type="InterPro" id="IPR010869">
    <property type="entry name" value="DUF1501"/>
</dbReference>
<dbReference type="OrthoDB" id="127333at2"/>
<dbReference type="PANTHER" id="PTHR43737:SF1">
    <property type="entry name" value="DUF1501 DOMAIN-CONTAINING PROTEIN"/>
    <property type="match status" value="1"/>
</dbReference>
<dbReference type="InterPro" id="IPR017850">
    <property type="entry name" value="Alkaline_phosphatase_core_sf"/>
</dbReference>
<evidence type="ECO:0000313" key="1">
    <source>
        <dbReference type="EMBL" id="QDU18812.1"/>
    </source>
</evidence>
<proteinExistence type="predicted"/>
<name>A0A517XMT9_9BACT</name>
<dbReference type="SUPFAM" id="SSF53649">
    <property type="entry name" value="Alkaline phosphatase-like"/>
    <property type="match status" value="1"/>
</dbReference>
<keyword evidence="2" id="KW-1185">Reference proteome</keyword>
<dbReference type="PANTHER" id="PTHR43737">
    <property type="entry name" value="BLL7424 PROTEIN"/>
    <property type="match status" value="1"/>
</dbReference>
<gene>
    <name evidence="1" type="ORF">ETAA1_07080</name>
</gene>
<dbReference type="KEGG" id="uli:ETAA1_07080"/>
<accession>A0A517XMT9</accession>
<evidence type="ECO:0008006" key="3">
    <source>
        <dbReference type="Google" id="ProtNLM"/>
    </source>
</evidence>
<dbReference type="EMBL" id="CP036273">
    <property type="protein sequence ID" value="QDU18812.1"/>
    <property type="molecule type" value="Genomic_DNA"/>
</dbReference>
<dbReference type="Proteomes" id="UP000319576">
    <property type="component" value="Chromosome"/>
</dbReference>
<dbReference type="PROSITE" id="PS51318">
    <property type="entry name" value="TAT"/>
    <property type="match status" value="1"/>
</dbReference>
<dbReference type="InterPro" id="IPR006311">
    <property type="entry name" value="TAT_signal"/>
</dbReference>